<dbReference type="EMBL" id="HQ005827">
    <property type="protein sequence ID" value="ADV40123.1"/>
    <property type="molecule type" value="mRNA"/>
</dbReference>
<dbReference type="GO" id="GO:0005085">
    <property type="term" value="F:guanyl-nucleotide exchange factor activity"/>
    <property type="evidence" value="ECO:0007669"/>
    <property type="project" value="TreeGrafter"/>
</dbReference>
<dbReference type="InterPro" id="IPR049720">
    <property type="entry name" value="EF1B_bsu/dsu"/>
</dbReference>
<dbReference type="InterPro" id="IPR014038">
    <property type="entry name" value="EF1B_bsu/dsu_GNE"/>
</dbReference>
<organism evidence="7">
    <name type="scientific">Latrodectus hesperus</name>
    <name type="common">Western black widow spider</name>
    <dbReference type="NCBI Taxonomy" id="256737"/>
    <lineage>
        <taxon>Eukaryota</taxon>
        <taxon>Metazoa</taxon>
        <taxon>Ecdysozoa</taxon>
        <taxon>Arthropoda</taxon>
        <taxon>Chelicerata</taxon>
        <taxon>Arachnida</taxon>
        <taxon>Araneae</taxon>
        <taxon>Araneomorphae</taxon>
        <taxon>Entelegynae</taxon>
        <taxon>Araneoidea</taxon>
        <taxon>Theridiidae</taxon>
        <taxon>Latrodectus</taxon>
    </lineage>
</organism>
<evidence type="ECO:0000259" key="5">
    <source>
        <dbReference type="SMART" id="SM00888"/>
    </source>
</evidence>
<sequence length="267" mass="29637">GTRVFVANFLIYLNRKMTLNGLPTVLRHENVWMDAPVYNDAERQYQEFLARGRKGANQSNKVKQATDAPDGKTLSSIATEIANARERIKNMLSGDSPTVESISSPFLERLQSLEKETSKLSGIINDMSVKLQTLEGMMGKLMPPDNVPKVKKQDLPATQNGSADDDDIDLFGSDEETEDDARIREERLKAYESKKAKKPALVAKSSVVLDVKPWDDETDMKELEKAVKSITTDGLKWGASKLVPLAYGIKKLQIVAIVEDDKLVLIG</sequence>
<accession>E7D179</accession>
<feature type="non-terminal residue" evidence="7">
    <location>
        <position position="267"/>
    </location>
</feature>
<feature type="domain" description="Translation elongation factor EF1B beta/delta subunit guanine nucleotide exchange" evidence="5">
    <location>
        <begin position="204"/>
        <end position="267"/>
    </location>
</feature>
<dbReference type="InterPro" id="IPR036219">
    <property type="entry name" value="eEF-1beta-like_sf"/>
</dbReference>
<dbReference type="Gene3D" id="3.30.70.60">
    <property type="match status" value="1"/>
</dbReference>
<feature type="region of interest" description="Disordered" evidence="4">
    <location>
        <begin position="151"/>
        <end position="176"/>
    </location>
</feature>
<dbReference type="SUPFAM" id="SSF54984">
    <property type="entry name" value="eEF-1beta-like"/>
    <property type="match status" value="1"/>
</dbReference>
<dbReference type="PANTHER" id="PTHR11595">
    <property type="entry name" value="EF-HAND AND COILED-COIL DOMAIN-CONTAINING FAMILY MEMBER"/>
    <property type="match status" value="1"/>
</dbReference>
<dbReference type="InterPro" id="IPR014717">
    <property type="entry name" value="Transl_elong_EF1B/ribsomal_bS6"/>
</dbReference>
<comment type="similarity">
    <text evidence="1">Belongs to the EF-1-beta/EF-1-delta family.</text>
</comment>
<dbReference type="GO" id="GO:0003746">
    <property type="term" value="F:translation elongation factor activity"/>
    <property type="evidence" value="ECO:0007669"/>
    <property type="project" value="UniProtKB-KW"/>
</dbReference>
<dbReference type="SMART" id="SM00888">
    <property type="entry name" value="EF1_GNE"/>
    <property type="match status" value="1"/>
</dbReference>
<feature type="region of interest" description="Disordered" evidence="4">
    <location>
        <begin position="52"/>
        <end position="74"/>
    </location>
</feature>
<feature type="domain" description="Elongation factor 1 beta central acidic region eukaryote" evidence="6">
    <location>
        <begin position="170"/>
        <end position="195"/>
    </location>
</feature>
<protein>
    <submittedName>
        <fullName evidence="7">Putative elongation factor-1 delta-like protein</fullName>
    </submittedName>
</protein>
<dbReference type="AlphaFoldDB" id="E7D179"/>
<evidence type="ECO:0000256" key="1">
    <source>
        <dbReference type="ARBA" id="ARBA00007411"/>
    </source>
</evidence>
<dbReference type="GO" id="GO:0005853">
    <property type="term" value="C:eukaryotic translation elongation factor 1 complex"/>
    <property type="evidence" value="ECO:0007669"/>
    <property type="project" value="InterPro"/>
</dbReference>
<feature type="compositionally biased region" description="Acidic residues" evidence="4">
    <location>
        <begin position="163"/>
        <end position="176"/>
    </location>
</feature>
<dbReference type="CDD" id="cd00292">
    <property type="entry name" value="EF1B"/>
    <property type="match status" value="1"/>
</dbReference>
<dbReference type="Pfam" id="PF00736">
    <property type="entry name" value="EF1_GNE"/>
    <property type="match status" value="1"/>
</dbReference>
<proteinExistence type="evidence at transcript level"/>
<dbReference type="PANTHER" id="PTHR11595:SF26">
    <property type="entry name" value="ELONGATION FACTOR 1-DELTA"/>
    <property type="match status" value="1"/>
</dbReference>
<keyword evidence="2 7" id="KW-0251">Elongation factor</keyword>
<evidence type="ECO:0000256" key="4">
    <source>
        <dbReference type="SAM" id="MobiDB-lite"/>
    </source>
</evidence>
<reference evidence="7" key="1">
    <citation type="submission" date="2010-07" db="EMBL/GenBank/DDBJ databases">
        <title>Identification of Proteins Involved in Black Widow Spider Wrapping Silk Fibers.</title>
        <authorList>
            <person name="Nguyen A."/>
            <person name="Verduzco A."/>
            <person name="Vierra C."/>
        </authorList>
    </citation>
    <scope>NUCLEOTIDE SEQUENCE</scope>
</reference>
<dbReference type="SMART" id="SM01182">
    <property type="entry name" value="EF-1_beta_acid"/>
    <property type="match status" value="1"/>
</dbReference>
<dbReference type="FunFam" id="3.30.70.60:FF:000001">
    <property type="entry name" value="Elongation factor 1-beta 1 like"/>
    <property type="match status" value="1"/>
</dbReference>
<dbReference type="GO" id="GO:0005829">
    <property type="term" value="C:cytosol"/>
    <property type="evidence" value="ECO:0007669"/>
    <property type="project" value="TreeGrafter"/>
</dbReference>
<dbReference type="InterPro" id="IPR001326">
    <property type="entry name" value="Transl_elong_EF1B_B/D_CS"/>
</dbReference>
<keyword evidence="3" id="KW-0648">Protein biosynthesis</keyword>
<name>E7D179_LATHE</name>
<evidence type="ECO:0000256" key="2">
    <source>
        <dbReference type="ARBA" id="ARBA00022768"/>
    </source>
</evidence>
<evidence type="ECO:0000259" key="6">
    <source>
        <dbReference type="SMART" id="SM01182"/>
    </source>
</evidence>
<feature type="non-terminal residue" evidence="7">
    <location>
        <position position="1"/>
    </location>
</feature>
<dbReference type="Pfam" id="PF10587">
    <property type="entry name" value="EF-1_beta_acid"/>
    <property type="match status" value="1"/>
</dbReference>
<evidence type="ECO:0000256" key="3">
    <source>
        <dbReference type="ARBA" id="ARBA00022917"/>
    </source>
</evidence>
<dbReference type="InterPro" id="IPR018940">
    <property type="entry name" value="EF-1_beta_acid_region_euk"/>
</dbReference>
<dbReference type="PROSITE" id="PS00824">
    <property type="entry name" value="EF1BD_1"/>
    <property type="match status" value="1"/>
</dbReference>
<evidence type="ECO:0000313" key="7">
    <source>
        <dbReference type="EMBL" id="ADV40123.1"/>
    </source>
</evidence>